<dbReference type="EMBL" id="AGZR01000005">
    <property type="protein sequence ID" value="EPD33320.1"/>
    <property type="molecule type" value="Genomic_DNA"/>
</dbReference>
<dbReference type="PATRIC" id="fig|883161.3.peg.855"/>
<dbReference type="Pfam" id="PF21982">
    <property type="entry name" value="RecX_HTH1"/>
    <property type="match status" value="1"/>
</dbReference>
<sequence length="152" mass="17471">MARKLALRRLDRRSYSRAELTEYLLGKEVGESAVKEVMDRFEEVGLINDRAYAEMWVRYRHENRKLSKRAISIELRRKGVAEHLINDALQAIDVDQEYEAARQLAVKKARSLGNVDRRTAYRRVAGVLARRGYSSSLVSDVVSAVLDEWCGD</sequence>
<dbReference type="Proteomes" id="UP000014417">
    <property type="component" value="Unassembled WGS sequence"/>
</dbReference>
<dbReference type="AlphaFoldDB" id="S2W4Y3"/>
<dbReference type="InterPro" id="IPR053926">
    <property type="entry name" value="RecX_HTH_1st"/>
</dbReference>
<dbReference type="STRING" id="883161.HMPREF9306_00859"/>
<dbReference type="GO" id="GO:0005737">
    <property type="term" value="C:cytoplasm"/>
    <property type="evidence" value="ECO:0007669"/>
    <property type="project" value="UniProtKB-SubCell"/>
</dbReference>
<reference evidence="9 10" key="1">
    <citation type="submission" date="2013-04" db="EMBL/GenBank/DDBJ databases">
        <title>The Genome Sequence of Propionimicrobium lymphophilum ACS-093-V-SCH5.</title>
        <authorList>
            <consortium name="The Broad Institute Genomics Platform"/>
            <person name="Earl A."/>
            <person name="Ward D."/>
            <person name="Feldgarden M."/>
            <person name="Gevers D."/>
            <person name="Saerens B."/>
            <person name="Vaneechoutte M."/>
            <person name="Walker B."/>
            <person name="Young S."/>
            <person name="Zeng Q."/>
            <person name="Gargeya S."/>
            <person name="Fitzgerald M."/>
            <person name="Haas B."/>
            <person name="Abouelleil A."/>
            <person name="Allen A.W."/>
            <person name="Alvarado L."/>
            <person name="Arachchi H.M."/>
            <person name="Berlin A.M."/>
            <person name="Chapman S.B."/>
            <person name="Gainer-Dewar J."/>
            <person name="Goldberg J."/>
            <person name="Griggs A."/>
            <person name="Gujja S."/>
            <person name="Hansen M."/>
            <person name="Howarth C."/>
            <person name="Imamovic A."/>
            <person name="Ireland A."/>
            <person name="Larimer J."/>
            <person name="McCowan C."/>
            <person name="Murphy C."/>
            <person name="Pearson M."/>
            <person name="Poon T.W."/>
            <person name="Priest M."/>
            <person name="Roberts A."/>
            <person name="Saif S."/>
            <person name="Shea T."/>
            <person name="Sisk P."/>
            <person name="Sykes S."/>
            <person name="Wortman J."/>
            <person name="Nusbaum C."/>
            <person name="Birren B."/>
        </authorList>
    </citation>
    <scope>NUCLEOTIDE SEQUENCE [LARGE SCALE GENOMIC DNA]</scope>
    <source>
        <strain evidence="9 10">ACS-093-V-SCH5</strain>
    </source>
</reference>
<evidence type="ECO:0000256" key="4">
    <source>
        <dbReference type="ARBA" id="ARBA00022490"/>
    </source>
</evidence>
<dbReference type="InterPro" id="IPR053924">
    <property type="entry name" value="RecX_HTH_2nd"/>
</dbReference>
<evidence type="ECO:0000313" key="10">
    <source>
        <dbReference type="Proteomes" id="UP000014417"/>
    </source>
</evidence>
<dbReference type="Pfam" id="PF02631">
    <property type="entry name" value="RecX_HTH2"/>
    <property type="match status" value="1"/>
</dbReference>
<dbReference type="HAMAP" id="MF_01114">
    <property type="entry name" value="RecX"/>
    <property type="match status" value="1"/>
</dbReference>
<dbReference type="InterPro" id="IPR053925">
    <property type="entry name" value="RecX_HTH_3rd"/>
</dbReference>
<dbReference type="PANTHER" id="PTHR33602">
    <property type="entry name" value="REGULATORY PROTEIN RECX FAMILY PROTEIN"/>
    <property type="match status" value="1"/>
</dbReference>
<dbReference type="HOGENOM" id="CLU_066607_0_2_11"/>
<evidence type="ECO:0000259" key="8">
    <source>
        <dbReference type="Pfam" id="PF21982"/>
    </source>
</evidence>
<dbReference type="InterPro" id="IPR003783">
    <property type="entry name" value="Regulatory_RecX"/>
</dbReference>
<organism evidence="9 10">
    <name type="scientific">Propionimicrobium lymphophilum ACS-093-V-SCH5</name>
    <dbReference type="NCBI Taxonomy" id="883161"/>
    <lineage>
        <taxon>Bacteria</taxon>
        <taxon>Bacillati</taxon>
        <taxon>Actinomycetota</taxon>
        <taxon>Actinomycetes</taxon>
        <taxon>Propionibacteriales</taxon>
        <taxon>Propionibacteriaceae</taxon>
        <taxon>Propionimicrobium</taxon>
    </lineage>
</organism>
<feature type="domain" description="RecX third three-helical" evidence="7">
    <location>
        <begin position="95"/>
        <end position="142"/>
    </location>
</feature>
<evidence type="ECO:0000256" key="5">
    <source>
        <dbReference type="HAMAP-Rule" id="MF_01114"/>
    </source>
</evidence>
<dbReference type="RefSeq" id="WP_016455695.1">
    <property type="nucleotide sequence ID" value="NZ_KE150269.1"/>
</dbReference>
<keyword evidence="4 5" id="KW-0963">Cytoplasm</keyword>
<name>S2W4Y3_9ACTN</name>
<dbReference type="PANTHER" id="PTHR33602:SF1">
    <property type="entry name" value="REGULATORY PROTEIN RECX FAMILY PROTEIN"/>
    <property type="match status" value="1"/>
</dbReference>
<dbReference type="OrthoDB" id="5244465at2"/>
<dbReference type="InterPro" id="IPR036388">
    <property type="entry name" value="WH-like_DNA-bd_sf"/>
</dbReference>
<comment type="subcellular location">
    <subcellularLocation>
        <location evidence="1 5">Cytoplasm</location>
    </subcellularLocation>
</comment>
<feature type="domain" description="RecX second three-helical" evidence="6">
    <location>
        <begin position="48"/>
        <end position="89"/>
    </location>
</feature>
<gene>
    <name evidence="5" type="primary">recX</name>
    <name evidence="9" type="ORF">HMPREF9306_00859</name>
</gene>
<evidence type="ECO:0000256" key="2">
    <source>
        <dbReference type="ARBA" id="ARBA00009695"/>
    </source>
</evidence>
<evidence type="ECO:0000259" key="6">
    <source>
        <dbReference type="Pfam" id="PF02631"/>
    </source>
</evidence>
<keyword evidence="10" id="KW-1185">Reference proteome</keyword>
<accession>S2W4Y3</accession>
<proteinExistence type="inferred from homology"/>
<comment type="caution">
    <text evidence="9">The sequence shown here is derived from an EMBL/GenBank/DDBJ whole genome shotgun (WGS) entry which is preliminary data.</text>
</comment>
<comment type="similarity">
    <text evidence="2 5">Belongs to the RecX family.</text>
</comment>
<evidence type="ECO:0000256" key="1">
    <source>
        <dbReference type="ARBA" id="ARBA00004496"/>
    </source>
</evidence>
<evidence type="ECO:0000259" key="7">
    <source>
        <dbReference type="Pfam" id="PF21981"/>
    </source>
</evidence>
<dbReference type="GO" id="GO:0006282">
    <property type="term" value="P:regulation of DNA repair"/>
    <property type="evidence" value="ECO:0007669"/>
    <property type="project" value="UniProtKB-UniRule"/>
</dbReference>
<evidence type="ECO:0000256" key="3">
    <source>
        <dbReference type="ARBA" id="ARBA00018111"/>
    </source>
</evidence>
<dbReference type="Gene3D" id="1.10.10.10">
    <property type="entry name" value="Winged helix-like DNA-binding domain superfamily/Winged helix DNA-binding domain"/>
    <property type="match status" value="3"/>
</dbReference>
<evidence type="ECO:0000313" key="9">
    <source>
        <dbReference type="EMBL" id="EPD33320.1"/>
    </source>
</evidence>
<feature type="domain" description="RecX first three-helical" evidence="8">
    <location>
        <begin position="2"/>
        <end position="40"/>
    </location>
</feature>
<dbReference type="Pfam" id="PF21981">
    <property type="entry name" value="RecX_HTH3"/>
    <property type="match status" value="1"/>
</dbReference>
<protein>
    <recommendedName>
        <fullName evidence="3 5">Regulatory protein RecX</fullName>
    </recommendedName>
</protein>
<comment type="function">
    <text evidence="5">Modulates RecA activity.</text>
</comment>